<reference evidence="3" key="1">
    <citation type="submission" date="2023-03" db="EMBL/GenBank/DDBJ databases">
        <title>Stygiobacter electus gen. nov., sp. nov., facultatively anaerobic thermotolerant bacterium of the class Ignavibacteria from a well of Yessentuki mineral water deposit.</title>
        <authorList>
            <person name="Podosokorskaya O.A."/>
            <person name="Elcheninov A.G."/>
            <person name="Petrova N.F."/>
            <person name="Zavarzina D.G."/>
            <person name="Kublanov I.V."/>
            <person name="Merkel A.Y."/>
        </authorList>
    </citation>
    <scope>NUCLEOTIDE SEQUENCE</scope>
    <source>
        <strain evidence="3">09-Me</strain>
    </source>
</reference>
<dbReference type="InterPro" id="IPR036280">
    <property type="entry name" value="Multihaem_cyt_sf"/>
</dbReference>
<dbReference type="Gene3D" id="3.90.10.10">
    <property type="entry name" value="Cytochrome C3"/>
    <property type="match status" value="1"/>
</dbReference>
<evidence type="ECO:0000259" key="2">
    <source>
        <dbReference type="Pfam" id="PF18962"/>
    </source>
</evidence>
<dbReference type="Gene3D" id="2.60.40.4070">
    <property type="match status" value="1"/>
</dbReference>
<dbReference type="RefSeq" id="WP_321535817.1">
    <property type="nucleotide sequence ID" value="NZ_JARGDL010000009.1"/>
</dbReference>
<dbReference type="Proteomes" id="UP001221302">
    <property type="component" value="Unassembled WGS sequence"/>
</dbReference>
<gene>
    <name evidence="3" type="ORF">P0M35_07790</name>
</gene>
<dbReference type="Pfam" id="PF18962">
    <property type="entry name" value="Por_Secre_tail"/>
    <property type="match status" value="1"/>
</dbReference>
<evidence type="ECO:0000313" key="3">
    <source>
        <dbReference type="EMBL" id="MDF1612049.1"/>
    </source>
</evidence>
<comment type="caution">
    <text evidence="3">The sequence shown here is derived from an EMBL/GenBank/DDBJ whole genome shotgun (WGS) entry which is preliminary data.</text>
</comment>
<dbReference type="Pfam" id="PF13435">
    <property type="entry name" value="Cytochrome_C554"/>
    <property type="match status" value="1"/>
</dbReference>
<organism evidence="3 4">
    <name type="scientific">Stygiobacter electus</name>
    <dbReference type="NCBI Taxonomy" id="3032292"/>
    <lineage>
        <taxon>Bacteria</taxon>
        <taxon>Pseudomonadati</taxon>
        <taxon>Ignavibacteriota</taxon>
        <taxon>Ignavibacteria</taxon>
        <taxon>Ignavibacteriales</taxon>
        <taxon>Melioribacteraceae</taxon>
        <taxon>Stygiobacter</taxon>
    </lineage>
</organism>
<dbReference type="InterPro" id="IPR026444">
    <property type="entry name" value="Secre_tail"/>
</dbReference>
<evidence type="ECO:0000259" key="1">
    <source>
        <dbReference type="Pfam" id="PF13435"/>
    </source>
</evidence>
<dbReference type="AlphaFoldDB" id="A0AAE3P0G8"/>
<keyword evidence="4" id="KW-1185">Reference proteome</keyword>
<dbReference type="InterPro" id="IPR023155">
    <property type="entry name" value="Cyt_c-552/4"/>
</dbReference>
<evidence type="ECO:0000313" key="4">
    <source>
        <dbReference type="Proteomes" id="UP001221302"/>
    </source>
</evidence>
<feature type="domain" description="Secretion system C-terminal sorting" evidence="2">
    <location>
        <begin position="406"/>
        <end position="481"/>
    </location>
</feature>
<dbReference type="CDD" id="cd08168">
    <property type="entry name" value="Cytochrom_C3"/>
    <property type="match status" value="1"/>
</dbReference>
<name>A0AAE3P0G8_9BACT</name>
<proteinExistence type="predicted"/>
<feature type="domain" description="Cytochrome c-552/4" evidence="1">
    <location>
        <begin position="134"/>
        <end position="180"/>
    </location>
</feature>
<dbReference type="EMBL" id="JARGDL010000009">
    <property type="protein sequence ID" value="MDF1612049.1"/>
    <property type="molecule type" value="Genomic_DNA"/>
</dbReference>
<dbReference type="SUPFAM" id="SSF48695">
    <property type="entry name" value="Multiheme cytochromes"/>
    <property type="match status" value="1"/>
</dbReference>
<dbReference type="NCBIfam" id="TIGR04183">
    <property type="entry name" value="Por_Secre_tail"/>
    <property type="match status" value="1"/>
</dbReference>
<accession>A0AAE3P0G8</accession>
<protein>
    <submittedName>
        <fullName evidence="3">T9SS type A sorting domain-containing protein</fullName>
    </submittedName>
</protein>
<sequence length="484" mass="52750">MISNIYRHLIIILFFTILFPYLNYAQTYIGSDKCMLCHNNVNSKLGYNIYEEHMKTGHPYKLNPVNGAEPTYPANTTPGVHSTPPNTTWNDFAYVIGGYGWKARFVKKDGRVFTSDPKAQYNLETGGWVSYNLNTETKYDYSCFKCHTTGASPTGSWTGNAAEIAGTFSEPGIRCEGCHGPGSDHMANPVGVKPPVTGTDLQITKCGECHQRGGTTNAIPAGGGYIQHHEQINEMRSSKHGDGKGVDLTCASCHDAHIALKYPKAAGNGLKAIKVNCQTCHANKQILVNGKPKSIDCVDCHMAQAGKSAVSVQTGNGLRGDVKTHIWKINTKAVTKDSMFTPDKAKVKLDANGYAALTLDFACLKCHTTQDVTWASGYAKEIHKNGITGITNKTEIPNSFNLAQNYPNPFNPSTTIKFALPKSEHVKLSVYSINGELIADLIDNMMPAGNHSVTFDASRLPSGVYIYTISTNSFNSSKKMILMK</sequence>
<dbReference type="Gene3D" id="1.10.1130.10">
    <property type="entry name" value="Flavocytochrome C3, Chain A"/>
    <property type="match status" value="1"/>
</dbReference>